<dbReference type="PANTHER" id="PTHR34296:SF2">
    <property type="entry name" value="ABC TRANSPORTER GUANOSINE-BINDING PROTEIN NUPN"/>
    <property type="match status" value="1"/>
</dbReference>
<dbReference type="GO" id="GO:0005886">
    <property type="term" value="C:plasma membrane"/>
    <property type="evidence" value="ECO:0007669"/>
    <property type="project" value="UniProtKB-SubCell"/>
</dbReference>
<comment type="caution">
    <text evidence="8">The sequence shown here is derived from an EMBL/GenBank/DDBJ whole genome shotgun (WGS) entry which is preliminary data.</text>
</comment>
<evidence type="ECO:0000256" key="6">
    <source>
        <dbReference type="ARBA" id="ARBA00023288"/>
    </source>
</evidence>
<dbReference type="STRING" id="471514.AN477_02610"/>
<reference evidence="8 9" key="1">
    <citation type="submission" date="2015-09" db="EMBL/GenBank/DDBJ databases">
        <title>Draft genome sequence of Alicyclobacillus ferrooxydans DSM 22381.</title>
        <authorList>
            <person name="Hemp J."/>
        </authorList>
    </citation>
    <scope>NUCLEOTIDE SEQUENCE [LARGE SCALE GENOMIC DNA]</scope>
    <source>
        <strain evidence="8 9">TC-34</strain>
    </source>
</reference>
<dbReference type="SUPFAM" id="SSF53822">
    <property type="entry name" value="Periplasmic binding protein-like I"/>
    <property type="match status" value="1"/>
</dbReference>
<accession>A0A0P9D068</accession>
<dbReference type="PANTHER" id="PTHR34296">
    <property type="entry name" value="TRANSCRIPTIONAL ACTIVATOR PROTEIN MED"/>
    <property type="match status" value="1"/>
</dbReference>
<evidence type="ECO:0000256" key="5">
    <source>
        <dbReference type="ARBA" id="ARBA00023136"/>
    </source>
</evidence>
<proteinExistence type="inferred from homology"/>
<sequence length="345" mass="35496">MASSLAVLTMGALVAGCGTPNNSTSTTNNAGTTGSSAHASFKVGLVTDTGGLNDHGFNHLADVGLTKAEKDFGITGKVVQSTQASDYVPNLQNFAQNGYQLVIAVGFLMDGAVKQVAKEYPKTKFLIIDDPITGMSNVTSAIFNTEQCGYLVGAMAGLMEKQTGLKGINNKNVLGVVGGQQIPPVTSYIAGFQQGVQKTDPGATILVKWANSFSDQALGSQIAQAEISQGADIIFPVAGGTGIGSIDAAQSAGVYAIGVDADQNYLAPATVITSATKGVDTATYDVIKQAMNNKFQSGIQYFNLKNGGVGIATPNSAVPKSVITQVNNLEQQIINGSITVSATMK</sequence>
<dbReference type="PATRIC" id="fig|471514.4.peg.2853"/>
<keyword evidence="3" id="KW-1003">Cell membrane</keyword>
<evidence type="ECO:0000313" key="9">
    <source>
        <dbReference type="Proteomes" id="UP000050482"/>
    </source>
</evidence>
<comment type="similarity">
    <text evidence="2">Belongs to the BMP lipoprotein family.</text>
</comment>
<keyword evidence="9" id="KW-1185">Reference proteome</keyword>
<dbReference type="Gene3D" id="3.40.50.2300">
    <property type="match status" value="2"/>
</dbReference>
<dbReference type="CDD" id="cd06354">
    <property type="entry name" value="PBP1_PrnA-like"/>
    <property type="match status" value="1"/>
</dbReference>
<evidence type="ECO:0000256" key="3">
    <source>
        <dbReference type="ARBA" id="ARBA00022475"/>
    </source>
</evidence>
<name>A0A0P9D068_9BACL</name>
<protein>
    <recommendedName>
        <fullName evidence="7">ABC transporter substrate-binding protein PnrA-like domain-containing protein</fullName>
    </recommendedName>
</protein>
<keyword evidence="4" id="KW-0732">Signal</keyword>
<dbReference type="AlphaFoldDB" id="A0A0P9D068"/>
<dbReference type="Proteomes" id="UP000050482">
    <property type="component" value="Unassembled WGS sequence"/>
</dbReference>
<dbReference type="InterPro" id="IPR028082">
    <property type="entry name" value="Peripla_BP_I"/>
</dbReference>
<keyword evidence="5" id="KW-0472">Membrane</keyword>
<evidence type="ECO:0000256" key="2">
    <source>
        <dbReference type="ARBA" id="ARBA00008610"/>
    </source>
</evidence>
<gene>
    <name evidence="8" type="ORF">AN477_02610</name>
</gene>
<dbReference type="OrthoDB" id="9784230at2"/>
<organism evidence="8 9">
    <name type="scientific">Alicyclobacillus ferrooxydans</name>
    <dbReference type="NCBI Taxonomy" id="471514"/>
    <lineage>
        <taxon>Bacteria</taxon>
        <taxon>Bacillati</taxon>
        <taxon>Bacillota</taxon>
        <taxon>Bacilli</taxon>
        <taxon>Bacillales</taxon>
        <taxon>Alicyclobacillaceae</taxon>
        <taxon>Alicyclobacillus</taxon>
    </lineage>
</organism>
<evidence type="ECO:0000256" key="4">
    <source>
        <dbReference type="ARBA" id="ARBA00022729"/>
    </source>
</evidence>
<feature type="domain" description="ABC transporter substrate-binding protein PnrA-like" evidence="7">
    <location>
        <begin position="43"/>
        <end position="342"/>
    </location>
</feature>
<dbReference type="EMBL" id="LJCO01000011">
    <property type="protein sequence ID" value="KPV45391.1"/>
    <property type="molecule type" value="Genomic_DNA"/>
</dbReference>
<dbReference type="Pfam" id="PF02608">
    <property type="entry name" value="Bmp"/>
    <property type="match status" value="1"/>
</dbReference>
<comment type="subcellular location">
    <subcellularLocation>
        <location evidence="1">Cell membrane</location>
        <topology evidence="1">Lipid-anchor</topology>
    </subcellularLocation>
</comment>
<evidence type="ECO:0000256" key="1">
    <source>
        <dbReference type="ARBA" id="ARBA00004193"/>
    </source>
</evidence>
<dbReference type="InterPro" id="IPR003760">
    <property type="entry name" value="PnrA-like"/>
</dbReference>
<keyword evidence="6" id="KW-0449">Lipoprotein</keyword>
<evidence type="ECO:0000313" key="8">
    <source>
        <dbReference type="EMBL" id="KPV45391.1"/>
    </source>
</evidence>
<dbReference type="InterPro" id="IPR050957">
    <property type="entry name" value="BMP_lipoprotein"/>
</dbReference>
<evidence type="ECO:0000259" key="7">
    <source>
        <dbReference type="Pfam" id="PF02608"/>
    </source>
</evidence>